<organism evidence="3 4">
    <name type="scientific">Mucilaginibacter robiniae</name>
    <dbReference type="NCBI Taxonomy" id="2728022"/>
    <lineage>
        <taxon>Bacteria</taxon>
        <taxon>Pseudomonadati</taxon>
        <taxon>Bacteroidota</taxon>
        <taxon>Sphingobacteriia</taxon>
        <taxon>Sphingobacteriales</taxon>
        <taxon>Sphingobacteriaceae</taxon>
        <taxon>Mucilaginibacter</taxon>
    </lineage>
</organism>
<evidence type="ECO:0000259" key="2">
    <source>
        <dbReference type="Pfam" id="PF14344"/>
    </source>
</evidence>
<dbReference type="AlphaFoldDB" id="A0A7L5DVK8"/>
<evidence type="ECO:0000313" key="3">
    <source>
        <dbReference type="EMBL" id="QJD95112.1"/>
    </source>
</evidence>
<dbReference type="KEGG" id="mrob:HH214_04075"/>
<keyword evidence="1" id="KW-0732">Signal</keyword>
<dbReference type="Proteomes" id="UP000503278">
    <property type="component" value="Chromosome"/>
</dbReference>
<evidence type="ECO:0000313" key="4">
    <source>
        <dbReference type="Proteomes" id="UP000503278"/>
    </source>
</evidence>
<name>A0A7L5DVK8_9SPHI</name>
<feature type="domain" description="DUF4397" evidence="2">
    <location>
        <begin position="158"/>
        <end position="253"/>
    </location>
</feature>
<proteinExistence type="predicted"/>
<dbReference type="Pfam" id="PF14344">
    <property type="entry name" value="DUF4397"/>
    <property type="match status" value="1"/>
</dbReference>
<dbReference type="EMBL" id="CP051682">
    <property type="protein sequence ID" value="QJD95112.1"/>
    <property type="molecule type" value="Genomic_DNA"/>
</dbReference>
<dbReference type="InterPro" id="IPR025510">
    <property type="entry name" value="DUF4397"/>
</dbReference>
<protein>
    <submittedName>
        <fullName evidence="3">DUF4397 domain-containing protein</fullName>
    </submittedName>
</protein>
<dbReference type="RefSeq" id="WP_169606129.1">
    <property type="nucleotide sequence ID" value="NZ_CP051682.1"/>
</dbReference>
<gene>
    <name evidence="3" type="ORF">HH214_04075</name>
</gene>
<sequence length="256" mass="27875">MQTYKSVYWRIAGVAFSLLLFLAACKKSNDTTPAATSVQLQILNFSPDAYPVAFFLNDVQQNRTAATGITSVKTYYSYASRTGTTSSDYFYLSSAQYPLQIRSTKTLNRVISTDDTTALNSYTKYTVYVVGLDADNTLTSVTTNDNAEPLPSIGKGGKVRYINLSPRTASSAYDIYANGIKVNEFTNVLFKKKSAYVTLPAGNYIFKAFATGNSTDALTTMSSFTIQDGHLYTLFAQGLSSRTDSAALSLGVITNQ</sequence>
<evidence type="ECO:0000256" key="1">
    <source>
        <dbReference type="SAM" id="SignalP"/>
    </source>
</evidence>
<keyword evidence="4" id="KW-1185">Reference proteome</keyword>
<feature type="chain" id="PRO_5029585928" evidence="1">
    <location>
        <begin position="27"/>
        <end position="256"/>
    </location>
</feature>
<reference evidence="3 4" key="1">
    <citation type="submission" date="2020-04" db="EMBL/GenBank/DDBJ databases">
        <title>Genome sequencing of novel species.</title>
        <authorList>
            <person name="Heo J."/>
            <person name="Kim S.-J."/>
            <person name="Kim J.-S."/>
            <person name="Hong S.-B."/>
            <person name="Kwon S.-W."/>
        </authorList>
    </citation>
    <scope>NUCLEOTIDE SEQUENCE [LARGE SCALE GENOMIC DNA]</scope>
    <source>
        <strain evidence="3 4">F39-2</strain>
    </source>
</reference>
<accession>A0A7L5DVK8</accession>
<feature type="signal peptide" evidence="1">
    <location>
        <begin position="1"/>
        <end position="26"/>
    </location>
</feature>
<dbReference type="PROSITE" id="PS51257">
    <property type="entry name" value="PROKAR_LIPOPROTEIN"/>
    <property type="match status" value="1"/>
</dbReference>